<evidence type="ECO:0000313" key="2">
    <source>
        <dbReference type="EMBL" id="GAA4099846.1"/>
    </source>
</evidence>
<feature type="region of interest" description="Disordered" evidence="1">
    <location>
        <begin position="48"/>
        <end position="85"/>
    </location>
</feature>
<comment type="caution">
    <text evidence="2">The sequence shown here is derived from an EMBL/GenBank/DDBJ whole genome shotgun (WGS) entry which is preliminary data.</text>
</comment>
<evidence type="ECO:0000313" key="3">
    <source>
        <dbReference type="Proteomes" id="UP001500841"/>
    </source>
</evidence>
<sequence length="85" mass="9368">MVDKVPKNTFKTTIKMKTIVSKILIAGTIATTLSLNLQAGAVRPMAADTGQMSKMDKKTDKKMSKKMAPKKMTKDTGKMKKMSKM</sequence>
<accession>A0ABP7X0Q0</accession>
<gene>
    <name evidence="2" type="ORF">GCM10022392_25300</name>
</gene>
<keyword evidence="3" id="KW-1185">Reference proteome</keyword>
<evidence type="ECO:0000256" key="1">
    <source>
        <dbReference type="SAM" id="MobiDB-lite"/>
    </source>
</evidence>
<dbReference type="Proteomes" id="UP001500841">
    <property type="component" value="Unassembled WGS sequence"/>
</dbReference>
<evidence type="ECO:0008006" key="4">
    <source>
        <dbReference type="Google" id="ProtNLM"/>
    </source>
</evidence>
<protein>
    <recommendedName>
        <fullName evidence="4">Pentapeptide MXKDX repeat protein</fullName>
    </recommendedName>
</protein>
<organism evidence="2 3">
    <name type="scientific">Mucilaginibacter panaciglaebae</name>
    <dbReference type="NCBI Taxonomy" id="502331"/>
    <lineage>
        <taxon>Bacteria</taxon>
        <taxon>Pseudomonadati</taxon>
        <taxon>Bacteroidota</taxon>
        <taxon>Sphingobacteriia</taxon>
        <taxon>Sphingobacteriales</taxon>
        <taxon>Sphingobacteriaceae</taxon>
        <taxon>Mucilaginibacter</taxon>
    </lineage>
</organism>
<name>A0ABP7X0Q0_9SPHI</name>
<reference evidence="3" key="1">
    <citation type="journal article" date="2019" name="Int. J. Syst. Evol. Microbiol.">
        <title>The Global Catalogue of Microorganisms (GCM) 10K type strain sequencing project: providing services to taxonomists for standard genome sequencing and annotation.</title>
        <authorList>
            <consortium name="The Broad Institute Genomics Platform"/>
            <consortium name="The Broad Institute Genome Sequencing Center for Infectious Disease"/>
            <person name="Wu L."/>
            <person name="Ma J."/>
        </authorList>
    </citation>
    <scope>NUCLEOTIDE SEQUENCE [LARGE SCALE GENOMIC DNA]</scope>
    <source>
        <strain evidence="3">JCM 17085</strain>
    </source>
</reference>
<proteinExistence type="predicted"/>
<dbReference type="EMBL" id="BAABCV010000009">
    <property type="protein sequence ID" value="GAA4099846.1"/>
    <property type="molecule type" value="Genomic_DNA"/>
</dbReference>